<dbReference type="PANTHER" id="PTHR46825:SF9">
    <property type="entry name" value="BETA-LACTAMASE-RELATED DOMAIN-CONTAINING PROTEIN"/>
    <property type="match status" value="1"/>
</dbReference>
<dbReference type="InterPro" id="IPR038164">
    <property type="entry name" value="Pab87_oct_sf"/>
</dbReference>
<organism evidence="3 4">
    <name type="scientific">Caldivirga maquilingensis (strain ATCC 700844 / DSM 13496 / JCM 10307 / IC-167)</name>
    <dbReference type="NCBI Taxonomy" id="397948"/>
    <lineage>
        <taxon>Archaea</taxon>
        <taxon>Thermoproteota</taxon>
        <taxon>Thermoprotei</taxon>
        <taxon>Thermoproteales</taxon>
        <taxon>Thermoproteaceae</taxon>
        <taxon>Caldivirga</taxon>
    </lineage>
</organism>
<dbReference type="InterPro" id="IPR050491">
    <property type="entry name" value="AmpC-like"/>
</dbReference>
<dbReference type="Gene3D" id="2.40.128.210">
    <property type="entry name" value="Pab87 octamerisation domain"/>
    <property type="match status" value="1"/>
</dbReference>
<keyword evidence="4" id="KW-1185">Reference proteome</keyword>
<dbReference type="RefSeq" id="WP_012185189.1">
    <property type="nucleotide sequence ID" value="NC_009954.1"/>
</dbReference>
<name>A8MA37_CALMQ</name>
<evidence type="ECO:0000313" key="4">
    <source>
        <dbReference type="Proteomes" id="UP000001137"/>
    </source>
</evidence>
<sequence length="453" mass="51520">MVDFEYIEEFIVNRMRETRIPGLSVGIVKENELIYARGFGFRNLERGLPATPGTIYGIGSVTKSFTALSILRLAEEGRLSLEDPVDKYIQLKLRISGEPVKIHHLLTHTSGIPALGYAEAFINGALGLDSNWLPVSSADDVMVFMRGYEDWVVSRPGERFFYLNEGYVLLGHVVSKVSGIPYETYVTQHILKPLGMNRTYFNAEEVSRDSDVATPYILDRKGRHIPSRFPFGITADGGLLSNVIDMSRYITMLMNRGVLNDVRIVSKDYLELAERRYINVPWRIIGDEGYGYGLIVSENFFGRKLVQHSGNVLVYTAYMAYLPSDRLGVVIMSNAEGYSMMKMGIYILTRLVGHEPRELWAFKLEDTLRRLEGVYEAYNGTVRVSVKARGDFLVIKSSTRYTEESTILIPEEVSGDYARFYTLLYGAKVPVEFTIKGGKIYMTYERYVFIKRE</sequence>
<evidence type="ECO:0000259" key="2">
    <source>
        <dbReference type="Pfam" id="PF13969"/>
    </source>
</evidence>
<dbReference type="Pfam" id="PF13969">
    <property type="entry name" value="Pab87_oct"/>
    <property type="match status" value="1"/>
</dbReference>
<dbReference type="MEROPS" id="S12.008"/>
<dbReference type="InterPro" id="IPR001466">
    <property type="entry name" value="Beta-lactam-related"/>
</dbReference>
<dbReference type="InterPro" id="IPR025879">
    <property type="entry name" value="Pab87_oct"/>
</dbReference>
<dbReference type="EMBL" id="CP000852">
    <property type="protein sequence ID" value="ABW00969.1"/>
    <property type="molecule type" value="Genomic_DNA"/>
</dbReference>
<feature type="domain" description="Pab87 octamerisation" evidence="2">
    <location>
        <begin position="356"/>
        <end position="450"/>
    </location>
</feature>
<gene>
    <name evidence="3" type="ordered locus">Cmaq_0116</name>
</gene>
<evidence type="ECO:0000313" key="3">
    <source>
        <dbReference type="EMBL" id="ABW00969.1"/>
    </source>
</evidence>
<dbReference type="SUPFAM" id="SSF56601">
    <property type="entry name" value="beta-lactamase/transpeptidase-like"/>
    <property type="match status" value="1"/>
</dbReference>
<dbReference type="STRING" id="397948.Cmaq_0116"/>
<reference evidence="3 4" key="1">
    <citation type="submission" date="2007-10" db="EMBL/GenBank/DDBJ databases">
        <title>Complete sequence of Caldivirga maquilingensis IC-167.</title>
        <authorList>
            <consortium name="US DOE Joint Genome Institute"/>
            <person name="Copeland A."/>
            <person name="Lucas S."/>
            <person name="Lapidus A."/>
            <person name="Barry K."/>
            <person name="Glavina del Rio T."/>
            <person name="Dalin E."/>
            <person name="Tice H."/>
            <person name="Pitluck S."/>
            <person name="Saunders E."/>
            <person name="Brettin T."/>
            <person name="Bruce D."/>
            <person name="Detter J.C."/>
            <person name="Han C."/>
            <person name="Schmutz J."/>
            <person name="Larimer F."/>
            <person name="Land M."/>
            <person name="Hauser L."/>
            <person name="Kyrpides N."/>
            <person name="Ivanova N."/>
            <person name="Biddle J.F."/>
            <person name="Zhang Z."/>
            <person name="Fitz-Gibbon S.T."/>
            <person name="Lowe T.M."/>
            <person name="Saltikov C."/>
            <person name="House C.H."/>
            <person name="Richardson P."/>
        </authorList>
    </citation>
    <scope>NUCLEOTIDE SEQUENCE [LARGE SCALE GENOMIC DNA]</scope>
    <source>
        <strain evidence="4">ATCC 700844 / DSM 13496 / JCM 10307 / IC-167</strain>
    </source>
</reference>
<evidence type="ECO:0000259" key="1">
    <source>
        <dbReference type="Pfam" id="PF00144"/>
    </source>
</evidence>
<proteinExistence type="predicted"/>
<dbReference type="PANTHER" id="PTHR46825">
    <property type="entry name" value="D-ALANYL-D-ALANINE-CARBOXYPEPTIDASE/ENDOPEPTIDASE AMPH"/>
    <property type="match status" value="1"/>
</dbReference>
<dbReference type="Proteomes" id="UP000001137">
    <property type="component" value="Chromosome"/>
</dbReference>
<dbReference type="InterPro" id="IPR012338">
    <property type="entry name" value="Beta-lactam/transpept-like"/>
</dbReference>
<accession>A8MA37</accession>
<dbReference type="eggNOG" id="arCOG00771">
    <property type="taxonomic scope" value="Archaea"/>
</dbReference>
<dbReference type="AlphaFoldDB" id="A8MA37"/>
<dbReference type="Pfam" id="PF00144">
    <property type="entry name" value="Beta-lactamase"/>
    <property type="match status" value="1"/>
</dbReference>
<protein>
    <submittedName>
        <fullName evidence="3">Beta-lactamase</fullName>
    </submittedName>
</protein>
<dbReference type="HOGENOM" id="CLU_020027_0_4_2"/>
<dbReference type="GeneID" id="5709023"/>
<feature type="domain" description="Beta-lactamase-related" evidence="1">
    <location>
        <begin position="8"/>
        <end position="338"/>
    </location>
</feature>
<dbReference type="KEGG" id="cma:Cmaq_0116"/>
<dbReference type="Gene3D" id="3.40.710.10">
    <property type="entry name" value="DD-peptidase/beta-lactamase superfamily"/>
    <property type="match status" value="1"/>
</dbReference>